<keyword evidence="3" id="KW-0963">Cytoplasm</keyword>
<dbReference type="GO" id="GO:0005819">
    <property type="term" value="C:spindle"/>
    <property type="evidence" value="ECO:0007669"/>
    <property type="project" value="UniProtKB-SubCell"/>
</dbReference>
<accession>A0A433SNX0</accession>
<proteinExistence type="inferred from homology"/>
<evidence type="ECO:0000256" key="3">
    <source>
        <dbReference type="ARBA" id="ARBA00022490"/>
    </source>
</evidence>
<sequence>MESTSFHLADQKQKVMAWLHDLFGNEQVPDFEINKQTIEYLHQLSQDSQQHDRHLQLVTTDFKQKTSEYSAEAKRLSGNLQRLQIHPENLTAAGINSLTALTKLGMHLDVKDATNTSYMLGLQDLEDELEKVGEEAEEESGELKKLTKSYRQILLQCSSLQKVLDGAKIKQAEDSELNAKKKHETSFYLQKEQNYKKEIRKMESQLANTKIESSLFHENLVKKAEVLKDIQGQLEPLRAELQAYSVLPPDLDAAKIKLAEYQIELEKLDKQLLDCIGNTMM</sequence>
<dbReference type="GO" id="GO:0005874">
    <property type="term" value="C:microtubule"/>
    <property type="evidence" value="ECO:0007669"/>
    <property type="project" value="UniProtKB-KW"/>
</dbReference>
<keyword evidence="7 10" id="KW-0175">Coiled coil</keyword>
<feature type="coiled-coil region" evidence="10">
    <location>
        <begin position="119"/>
        <end position="149"/>
    </location>
</feature>
<evidence type="ECO:0000256" key="2">
    <source>
        <dbReference type="ARBA" id="ARBA00005479"/>
    </source>
</evidence>
<keyword evidence="4" id="KW-0132">Cell division</keyword>
<dbReference type="InterPro" id="IPR026243">
    <property type="entry name" value="HAUS1"/>
</dbReference>
<dbReference type="PANTHER" id="PTHR31570:SF1">
    <property type="entry name" value="HAUS AUGMIN-LIKE COMPLEX SUBUNIT 1"/>
    <property type="match status" value="1"/>
</dbReference>
<evidence type="ECO:0000313" key="12">
    <source>
        <dbReference type="Proteomes" id="UP000271974"/>
    </source>
</evidence>
<dbReference type="GO" id="GO:0005829">
    <property type="term" value="C:cytosol"/>
    <property type="evidence" value="ECO:0007669"/>
    <property type="project" value="TreeGrafter"/>
</dbReference>
<dbReference type="GO" id="GO:0051225">
    <property type="term" value="P:spindle assembly"/>
    <property type="evidence" value="ECO:0007669"/>
    <property type="project" value="InterPro"/>
</dbReference>
<evidence type="ECO:0008006" key="13">
    <source>
        <dbReference type="Google" id="ProtNLM"/>
    </source>
</evidence>
<dbReference type="PRINTS" id="PR02087">
    <property type="entry name" value="HAUSAUGMINL1"/>
</dbReference>
<evidence type="ECO:0000256" key="7">
    <source>
        <dbReference type="ARBA" id="ARBA00023054"/>
    </source>
</evidence>
<evidence type="ECO:0000256" key="8">
    <source>
        <dbReference type="ARBA" id="ARBA00023212"/>
    </source>
</evidence>
<dbReference type="STRING" id="188477.A0A433SNX0"/>
<organism evidence="11 12">
    <name type="scientific">Elysia chlorotica</name>
    <name type="common">Eastern emerald elysia</name>
    <name type="synonym">Sea slug</name>
    <dbReference type="NCBI Taxonomy" id="188477"/>
    <lineage>
        <taxon>Eukaryota</taxon>
        <taxon>Metazoa</taxon>
        <taxon>Spiralia</taxon>
        <taxon>Lophotrochozoa</taxon>
        <taxon>Mollusca</taxon>
        <taxon>Gastropoda</taxon>
        <taxon>Heterobranchia</taxon>
        <taxon>Euthyneura</taxon>
        <taxon>Panpulmonata</taxon>
        <taxon>Sacoglossa</taxon>
        <taxon>Placobranchoidea</taxon>
        <taxon>Plakobranchidae</taxon>
        <taxon>Elysia</taxon>
    </lineage>
</organism>
<keyword evidence="9" id="KW-0131">Cell cycle</keyword>
<comment type="subcellular location">
    <subcellularLocation>
        <location evidence="1">Cytoplasm</location>
        <location evidence="1">Cytoskeleton</location>
        <location evidence="1">Spindle</location>
    </subcellularLocation>
</comment>
<keyword evidence="5" id="KW-0493">Microtubule</keyword>
<dbReference type="Proteomes" id="UP000271974">
    <property type="component" value="Unassembled WGS sequence"/>
</dbReference>
<keyword evidence="12" id="KW-1185">Reference proteome</keyword>
<protein>
    <recommendedName>
        <fullName evidence="13">HAUS augmin-like complex subunit 1</fullName>
    </recommendedName>
</protein>
<keyword evidence="8" id="KW-0206">Cytoskeleton</keyword>
<evidence type="ECO:0000256" key="9">
    <source>
        <dbReference type="ARBA" id="ARBA00023306"/>
    </source>
</evidence>
<evidence type="ECO:0000256" key="10">
    <source>
        <dbReference type="SAM" id="Coils"/>
    </source>
</evidence>
<name>A0A433SNX0_ELYCH</name>
<evidence type="ECO:0000313" key="11">
    <source>
        <dbReference type="EMBL" id="RUS70842.1"/>
    </source>
</evidence>
<dbReference type="GO" id="GO:0051301">
    <property type="term" value="P:cell division"/>
    <property type="evidence" value="ECO:0007669"/>
    <property type="project" value="UniProtKB-KW"/>
</dbReference>
<dbReference type="GO" id="GO:0070652">
    <property type="term" value="C:HAUS complex"/>
    <property type="evidence" value="ECO:0007669"/>
    <property type="project" value="InterPro"/>
</dbReference>
<evidence type="ECO:0000256" key="1">
    <source>
        <dbReference type="ARBA" id="ARBA00004186"/>
    </source>
</evidence>
<dbReference type="Pfam" id="PF25762">
    <property type="entry name" value="HAUS1"/>
    <property type="match status" value="1"/>
</dbReference>
<evidence type="ECO:0000256" key="6">
    <source>
        <dbReference type="ARBA" id="ARBA00022776"/>
    </source>
</evidence>
<comment type="caution">
    <text evidence="11">The sequence shown here is derived from an EMBL/GenBank/DDBJ whole genome shotgun (WGS) entry which is preliminary data.</text>
</comment>
<evidence type="ECO:0000256" key="5">
    <source>
        <dbReference type="ARBA" id="ARBA00022701"/>
    </source>
</evidence>
<evidence type="ECO:0000256" key="4">
    <source>
        <dbReference type="ARBA" id="ARBA00022618"/>
    </source>
</evidence>
<comment type="similarity">
    <text evidence="2">Belongs to the HAUS1 family.</text>
</comment>
<dbReference type="EMBL" id="RQTK01001323">
    <property type="protein sequence ID" value="RUS70842.1"/>
    <property type="molecule type" value="Genomic_DNA"/>
</dbReference>
<dbReference type="PANTHER" id="PTHR31570">
    <property type="entry name" value="HAUS AUGMIN-LIKE COMPLEX SUBUNIT 1"/>
    <property type="match status" value="1"/>
</dbReference>
<feature type="coiled-coil region" evidence="10">
    <location>
        <begin position="251"/>
        <end position="278"/>
    </location>
</feature>
<keyword evidence="6" id="KW-0498">Mitosis</keyword>
<gene>
    <name evidence="11" type="ORF">EGW08_021395</name>
</gene>
<dbReference type="AlphaFoldDB" id="A0A433SNX0"/>
<reference evidence="11 12" key="1">
    <citation type="submission" date="2019-01" db="EMBL/GenBank/DDBJ databases">
        <title>A draft genome assembly of the solar-powered sea slug Elysia chlorotica.</title>
        <authorList>
            <person name="Cai H."/>
            <person name="Li Q."/>
            <person name="Fang X."/>
            <person name="Li J."/>
            <person name="Curtis N.E."/>
            <person name="Altenburger A."/>
            <person name="Shibata T."/>
            <person name="Feng M."/>
            <person name="Maeda T."/>
            <person name="Schwartz J.A."/>
            <person name="Shigenobu S."/>
            <person name="Lundholm N."/>
            <person name="Nishiyama T."/>
            <person name="Yang H."/>
            <person name="Hasebe M."/>
            <person name="Li S."/>
            <person name="Pierce S.K."/>
            <person name="Wang J."/>
        </authorList>
    </citation>
    <scope>NUCLEOTIDE SEQUENCE [LARGE SCALE GENOMIC DNA]</scope>
    <source>
        <strain evidence="11">EC2010</strain>
        <tissue evidence="11">Whole organism of an adult</tissue>
    </source>
</reference>
<dbReference type="OrthoDB" id="5372507at2759"/>